<feature type="transmembrane region" description="Helical" evidence="7">
    <location>
        <begin position="190"/>
        <end position="211"/>
    </location>
</feature>
<keyword evidence="6 7" id="KW-0472">Membrane</keyword>
<dbReference type="GO" id="GO:0043190">
    <property type="term" value="C:ATP-binding cassette (ABC) transporter complex"/>
    <property type="evidence" value="ECO:0007669"/>
    <property type="project" value="InterPro"/>
</dbReference>
<feature type="domain" description="ABC transmembrane type-1" evidence="8">
    <location>
        <begin position="70"/>
        <end position="261"/>
    </location>
</feature>
<dbReference type="PANTHER" id="PTHR30614:SF21">
    <property type="entry name" value="AMINO ACID ABC TRANSPORTER PERMEASE"/>
    <property type="match status" value="1"/>
</dbReference>
<dbReference type="InterPro" id="IPR010065">
    <property type="entry name" value="AA_ABC_transptr_permease_3TM"/>
</dbReference>
<evidence type="ECO:0000256" key="5">
    <source>
        <dbReference type="ARBA" id="ARBA00022989"/>
    </source>
</evidence>
<dbReference type="InterPro" id="IPR035906">
    <property type="entry name" value="MetI-like_sf"/>
</dbReference>
<dbReference type="SUPFAM" id="SSF161098">
    <property type="entry name" value="MetI-like"/>
    <property type="match status" value="1"/>
</dbReference>
<dbReference type="CDD" id="cd06261">
    <property type="entry name" value="TM_PBP2"/>
    <property type="match status" value="1"/>
</dbReference>
<keyword evidence="2 7" id="KW-0813">Transport</keyword>
<keyword evidence="3" id="KW-1003">Cell membrane</keyword>
<evidence type="ECO:0000256" key="1">
    <source>
        <dbReference type="ARBA" id="ARBA00004651"/>
    </source>
</evidence>
<feature type="transmembrane region" description="Helical" evidence="7">
    <location>
        <begin position="65"/>
        <end position="91"/>
    </location>
</feature>
<dbReference type="GO" id="GO:0022857">
    <property type="term" value="F:transmembrane transporter activity"/>
    <property type="evidence" value="ECO:0007669"/>
    <property type="project" value="InterPro"/>
</dbReference>
<evidence type="ECO:0000313" key="10">
    <source>
        <dbReference type="Proteomes" id="UP000824190"/>
    </source>
</evidence>
<evidence type="ECO:0000256" key="6">
    <source>
        <dbReference type="ARBA" id="ARBA00023136"/>
    </source>
</evidence>
<evidence type="ECO:0000256" key="3">
    <source>
        <dbReference type="ARBA" id="ARBA00022475"/>
    </source>
</evidence>
<dbReference type="InterPro" id="IPR000515">
    <property type="entry name" value="MetI-like"/>
</dbReference>
<protein>
    <submittedName>
        <fullName evidence="9">Amino acid ABC transporter permease</fullName>
    </submittedName>
</protein>
<keyword evidence="4 7" id="KW-0812">Transmembrane</keyword>
<feature type="transmembrane region" description="Helical" evidence="7">
    <location>
        <begin position="139"/>
        <end position="161"/>
    </location>
</feature>
<organism evidence="9 10">
    <name type="scientific">Candidatus Corynebacterium avicola</name>
    <dbReference type="NCBI Taxonomy" id="2838527"/>
    <lineage>
        <taxon>Bacteria</taxon>
        <taxon>Bacillati</taxon>
        <taxon>Actinomycetota</taxon>
        <taxon>Actinomycetes</taxon>
        <taxon>Mycobacteriales</taxon>
        <taxon>Corynebacteriaceae</taxon>
        <taxon>Corynebacterium</taxon>
    </lineage>
</organism>
<gene>
    <name evidence="9" type="ORF">H9870_10975</name>
</gene>
<evidence type="ECO:0000256" key="7">
    <source>
        <dbReference type="RuleBase" id="RU363032"/>
    </source>
</evidence>
<dbReference type="PROSITE" id="PS50928">
    <property type="entry name" value="ABC_TM1"/>
    <property type="match status" value="1"/>
</dbReference>
<accession>A0A9D1RRE4</accession>
<evidence type="ECO:0000256" key="2">
    <source>
        <dbReference type="ARBA" id="ARBA00022448"/>
    </source>
</evidence>
<dbReference type="Gene3D" id="1.10.3720.10">
    <property type="entry name" value="MetI-like"/>
    <property type="match status" value="1"/>
</dbReference>
<comment type="similarity">
    <text evidence="7">Belongs to the binding-protein-dependent transport system permease family.</text>
</comment>
<comment type="subcellular location">
    <subcellularLocation>
        <location evidence="1 7">Cell membrane</location>
        <topology evidence="1 7">Multi-pass membrane protein</topology>
    </subcellularLocation>
</comment>
<sequence length="312" mass="34026">MSARATVLYDTPGPRAVRFNRILTVITVIVLLAILGWVLWKLNDGGQLDADKWNIFLKGTTWTTYLIPGLIATIGAALLSIVLSLIFGAVFGIGRLSTVAPIRWISSIVVEFFRAIPVLVLILFAYALFGFYGVFPSQYLGLAAVVFALTLYNGSVIAEVLRSGIESLPKGQSEAAYALGMSWGQTMRKILLPQAVAAMLPAIVSQMVIALKDSALGYAIGFVEVVRSGRQLGEYYGALLPALLVVAAIVVLINFGLSKLAERIEYQLRAGRARRNIVAKVPHQRDQGLETKDSVNVDWHAEGHKDLRRNTD</sequence>
<dbReference type="Pfam" id="PF00528">
    <property type="entry name" value="BPD_transp_1"/>
    <property type="match status" value="1"/>
</dbReference>
<dbReference type="NCBIfam" id="TIGR01726">
    <property type="entry name" value="HEQRo_perm_3TM"/>
    <property type="match status" value="1"/>
</dbReference>
<dbReference type="AlphaFoldDB" id="A0A9D1RRE4"/>
<reference evidence="9" key="1">
    <citation type="journal article" date="2021" name="PeerJ">
        <title>Extensive microbial diversity within the chicken gut microbiome revealed by metagenomics and culture.</title>
        <authorList>
            <person name="Gilroy R."/>
            <person name="Ravi A."/>
            <person name="Getino M."/>
            <person name="Pursley I."/>
            <person name="Horton D.L."/>
            <person name="Alikhan N.F."/>
            <person name="Baker D."/>
            <person name="Gharbi K."/>
            <person name="Hall N."/>
            <person name="Watson M."/>
            <person name="Adriaenssens E.M."/>
            <person name="Foster-Nyarko E."/>
            <person name="Jarju S."/>
            <person name="Secka A."/>
            <person name="Antonio M."/>
            <person name="Oren A."/>
            <person name="Chaudhuri R.R."/>
            <person name="La Ragione R."/>
            <person name="Hildebrand F."/>
            <person name="Pallen M.J."/>
        </authorList>
    </citation>
    <scope>NUCLEOTIDE SEQUENCE</scope>
    <source>
        <strain evidence="9">CHK32-1732</strain>
    </source>
</reference>
<evidence type="ECO:0000256" key="4">
    <source>
        <dbReference type="ARBA" id="ARBA00022692"/>
    </source>
</evidence>
<comment type="caution">
    <text evidence="9">The sequence shown here is derived from an EMBL/GenBank/DDBJ whole genome shotgun (WGS) entry which is preliminary data.</text>
</comment>
<dbReference type="GO" id="GO:0006865">
    <property type="term" value="P:amino acid transport"/>
    <property type="evidence" value="ECO:0007669"/>
    <property type="project" value="TreeGrafter"/>
</dbReference>
<proteinExistence type="inferred from homology"/>
<dbReference type="Proteomes" id="UP000824190">
    <property type="component" value="Unassembled WGS sequence"/>
</dbReference>
<feature type="transmembrane region" description="Helical" evidence="7">
    <location>
        <begin position="21"/>
        <end position="40"/>
    </location>
</feature>
<evidence type="ECO:0000259" key="8">
    <source>
        <dbReference type="PROSITE" id="PS50928"/>
    </source>
</evidence>
<dbReference type="PANTHER" id="PTHR30614">
    <property type="entry name" value="MEMBRANE COMPONENT OF AMINO ACID ABC TRANSPORTER"/>
    <property type="match status" value="1"/>
</dbReference>
<keyword evidence="5 7" id="KW-1133">Transmembrane helix</keyword>
<feature type="transmembrane region" description="Helical" evidence="7">
    <location>
        <begin position="235"/>
        <end position="257"/>
    </location>
</feature>
<feature type="transmembrane region" description="Helical" evidence="7">
    <location>
        <begin position="112"/>
        <end position="133"/>
    </location>
</feature>
<reference evidence="9" key="2">
    <citation type="submission" date="2021-04" db="EMBL/GenBank/DDBJ databases">
        <authorList>
            <person name="Gilroy R."/>
        </authorList>
    </citation>
    <scope>NUCLEOTIDE SEQUENCE</scope>
    <source>
        <strain evidence="9">CHK32-1732</strain>
    </source>
</reference>
<name>A0A9D1RRE4_9CORY</name>
<dbReference type="EMBL" id="DXGC01000090">
    <property type="protein sequence ID" value="HIW92170.1"/>
    <property type="molecule type" value="Genomic_DNA"/>
</dbReference>
<dbReference type="InterPro" id="IPR043429">
    <property type="entry name" value="ArtM/GltK/GlnP/TcyL/YhdX-like"/>
</dbReference>
<evidence type="ECO:0000313" key="9">
    <source>
        <dbReference type="EMBL" id="HIW92170.1"/>
    </source>
</evidence>